<keyword evidence="4 6" id="KW-1133">Transmembrane helix</keyword>
<keyword evidence="3 6" id="KW-0812">Transmembrane</keyword>
<dbReference type="PANTHER" id="PTHR42723">
    <property type="entry name" value="CHLOROPHYLL SYNTHASE"/>
    <property type="match status" value="1"/>
</dbReference>
<dbReference type="GO" id="GO:0016020">
    <property type="term" value="C:membrane"/>
    <property type="evidence" value="ECO:0007669"/>
    <property type="project" value="UniProtKB-SubCell"/>
</dbReference>
<keyword evidence="2" id="KW-1003">Cell membrane</keyword>
<evidence type="ECO:0000313" key="7">
    <source>
        <dbReference type="EMBL" id="GGD90105.1"/>
    </source>
</evidence>
<feature type="transmembrane region" description="Helical" evidence="6">
    <location>
        <begin position="277"/>
        <end position="299"/>
    </location>
</feature>
<comment type="caution">
    <text evidence="7">The sequence shown here is derived from an EMBL/GenBank/DDBJ whole genome shotgun (WGS) entry which is preliminary data.</text>
</comment>
<comment type="subcellular location">
    <subcellularLocation>
        <location evidence="1">Membrane</location>
        <topology evidence="1">Multi-pass membrane protein</topology>
    </subcellularLocation>
</comment>
<keyword evidence="7" id="KW-0830">Ubiquinone</keyword>
<reference evidence="7" key="2">
    <citation type="submission" date="2020-09" db="EMBL/GenBank/DDBJ databases">
        <authorList>
            <person name="Sun Q."/>
            <person name="Zhou Y."/>
        </authorList>
    </citation>
    <scope>NUCLEOTIDE SEQUENCE</scope>
    <source>
        <strain evidence="7">CGMCC 1.12924</strain>
    </source>
</reference>
<evidence type="ECO:0000256" key="4">
    <source>
        <dbReference type="ARBA" id="ARBA00022989"/>
    </source>
</evidence>
<evidence type="ECO:0000256" key="6">
    <source>
        <dbReference type="SAM" id="Phobius"/>
    </source>
</evidence>
<reference evidence="7" key="1">
    <citation type="journal article" date="2014" name="Int. J. Syst. Evol. Microbiol.">
        <title>Complete genome sequence of Corynebacterium casei LMG S-19264T (=DSM 44701T), isolated from a smear-ripened cheese.</title>
        <authorList>
            <consortium name="US DOE Joint Genome Institute (JGI-PGF)"/>
            <person name="Walter F."/>
            <person name="Albersmeier A."/>
            <person name="Kalinowski J."/>
            <person name="Ruckert C."/>
        </authorList>
    </citation>
    <scope>NUCLEOTIDE SEQUENCE</scope>
    <source>
        <strain evidence="7">CGMCC 1.12924</strain>
    </source>
</reference>
<feature type="transmembrane region" description="Helical" evidence="6">
    <location>
        <begin position="57"/>
        <end position="78"/>
    </location>
</feature>
<feature type="transmembrane region" description="Helical" evidence="6">
    <location>
        <begin position="145"/>
        <end position="164"/>
    </location>
</feature>
<evidence type="ECO:0000256" key="2">
    <source>
        <dbReference type="ARBA" id="ARBA00022475"/>
    </source>
</evidence>
<dbReference type="AlphaFoldDB" id="A0A8J2V9Q5"/>
<dbReference type="InterPro" id="IPR000537">
    <property type="entry name" value="UbiA_prenyltransferase"/>
</dbReference>
<feature type="transmembrane region" description="Helical" evidence="6">
    <location>
        <begin position="221"/>
        <end position="240"/>
    </location>
</feature>
<keyword evidence="8" id="KW-1185">Reference proteome</keyword>
<protein>
    <submittedName>
        <fullName evidence="7">Ubiquinone biosynthesis protein UbiA</fullName>
    </submittedName>
</protein>
<keyword evidence="5 6" id="KW-0472">Membrane</keyword>
<feature type="transmembrane region" description="Helical" evidence="6">
    <location>
        <begin position="247"/>
        <end position="265"/>
    </location>
</feature>
<dbReference type="CDD" id="cd13961">
    <property type="entry name" value="PT_UbiA_DGGGPS"/>
    <property type="match status" value="1"/>
</dbReference>
<dbReference type="PANTHER" id="PTHR42723:SF1">
    <property type="entry name" value="CHLOROPHYLL SYNTHASE, CHLOROPLASTIC"/>
    <property type="match status" value="1"/>
</dbReference>
<feature type="transmembrane region" description="Helical" evidence="6">
    <location>
        <begin position="171"/>
        <end position="188"/>
    </location>
</feature>
<evidence type="ECO:0000256" key="3">
    <source>
        <dbReference type="ARBA" id="ARBA00022692"/>
    </source>
</evidence>
<evidence type="ECO:0000256" key="5">
    <source>
        <dbReference type="ARBA" id="ARBA00023136"/>
    </source>
</evidence>
<gene>
    <name evidence="7" type="ORF">GCM10011312_12520</name>
</gene>
<organism evidence="7 8">
    <name type="scientific">Planktosalinus lacus</name>
    <dbReference type="NCBI Taxonomy" id="1526573"/>
    <lineage>
        <taxon>Bacteria</taxon>
        <taxon>Pseudomonadati</taxon>
        <taxon>Bacteroidota</taxon>
        <taxon>Flavobacteriia</taxon>
        <taxon>Flavobacteriales</taxon>
        <taxon>Flavobacteriaceae</taxon>
        <taxon>Planktosalinus</taxon>
    </lineage>
</organism>
<dbReference type="Proteomes" id="UP000652231">
    <property type="component" value="Unassembled WGS sequence"/>
</dbReference>
<feature type="transmembrane region" description="Helical" evidence="6">
    <location>
        <begin position="12"/>
        <end position="37"/>
    </location>
</feature>
<proteinExistence type="predicted"/>
<dbReference type="InterPro" id="IPR050475">
    <property type="entry name" value="Prenyltransferase_related"/>
</dbReference>
<name>A0A8J2V9Q5_9FLAO</name>
<dbReference type="Gene3D" id="1.10.357.140">
    <property type="entry name" value="UbiA prenyltransferase"/>
    <property type="match status" value="1"/>
</dbReference>
<dbReference type="EMBL" id="BMGK01000004">
    <property type="protein sequence ID" value="GGD90105.1"/>
    <property type="molecule type" value="Genomic_DNA"/>
</dbReference>
<dbReference type="RefSeq" id="WP_188440635.1">
    <property type="nucleotide sequence ID" value="NZ_BMGK01000004.1"/>
</dbReference>
<dbReference type="InterPro" id="IPR044878">
    <property type="entry name" value="UbiA_sf"/>
</dbReference>
<sequence length="303" mass="35007">MALLNRKQKKFLLKLLSLFSVVRGYNILIIVIAQYLTSIYILAPGKPLFQVLLDPNLFVIVLASALAIAGGYIINNFYDAEKDLINRPNKTYLDSFISQNTKLSGYFVLNFLSVILASYISFKAVLFFSLYIFFIWFYSHKLKKYPFIGNLTASVLAITPFFAVFIYYQNFALVIFVHATFLFLIISMRELVKDLENIKGDLTQNYHTIPVVYGERFSKKILTFLSLLTLLPIYLLLSRFDIGFMQYYFLMAVLLLLLFLFYLWKSSAKLDYMILHAILKLIIVVGTLSIVLIDVDLLLSRIM</sequence>
<dbReference type="GO" id="GO:0016765">
    <property type="term" value="F:transferase activity, transferring alkyl or aryl (other than methyl) groups"/>
    <property type="evidence" value="ECO:0007669"/>
    <property type="project" value="InterPro"/>
</dbReference>
<evidence type="ECO:0000313" key="8">
    <source>
        <dbReference type="Proteomes" id="UP000652231"/>
    </source>
</evidence>
<feature type="transmembrane region" description="Helical" evidence="6">
    <location>
        <begin position="106"/>
        <end position="139"/>
    </location>
</feature>
<evidence type="ECO:0000256" key="1">
    <source>
        <dbReference type="ARBA" id="ARBA00004141"/>
    </source>
</evidence>
<dbReference type="Pfam" id="PF01040">
    <property type="entry name" value="UbiA"/>
    <property type="match status" value="1"/>
</dbReference>
<accession>A0A8J2V9Q5</accession>